<dbReference type="GO" id="GO:0015630">
    <property type="term" value="C:microtubule cytoskeleton"/>
    <property type="evidence" value="ECO:0007669"/>
    <property type="project" value="UniProtKB-UniRule"/>
</dbReference>
<evidence type="ECO:0000256" key="1">
    <source>
        <dbReference type="ARBA" id="ARBA00004611"/>
    </source>
</evidence>
<dbReference type="PANTHER" id="PTHR19960:SF25">
    <property type="entry name" value="TEKTIN-1"/>
    <property type="match status" value="1"/>
</dbReference>
<dbReference type="PANTHER" id="PTHR19960">
    <property type="entry name" value="TEKTIN"/>
    <property type="match status" value="1"/>
</dbReference>
<reference evidence="12 13" key="1">
    <citation type="submission" date="2023-03" db="EMBL/GenBank/DDBJ databases">
        <title>Genome insight into feeding habits of ladybird beetles.</title>
        <authorList>
            <person name="Li H.-S."/>
            <person name="Huang Y.-H."/>
            <person name="Pang H."/>
        </authorList>
    </citation>
    <scope>NUCLEOTIDE SEQUENCE [LARGE SCALE GENOMIC DNA]</scope>
    <source>
        <strain evidence="12">SYSU_2023b</strain>
        <tissue evidence="12">Whole body</tissue>
    </source>
</reference>
<keyword evidence="6 10" id="KW-0969">Cilium</keyword>
<evidence type="ECO:0000256" key="3">
    <source>
        <dbReference type="ARBA" id="ARBA00022490"/>
    </source>
</evidence>
<evidence type="ECO:0000256" key="8">
    <source>
        <dbReference type="ARBA" id="ARBA00023273"/>
    </source>
</evidence>
<proteinExistence type="inferred from homology"/>
<feature type="coiled-coil region" evidence="11">
    <location>
        <begin position="151"/>
        <end position="178"/>
    </location>
</feature>
<keyword evidence="5 11" id="KW-0175">Coiled coil</keyword>
<keyword evidence="7" id="KW-0206">Cytoskeleton</keyword>
<comment type="function">
    <text evidence="9">Microtubule inner protein (MIP) part of the dynein-decorated doublet microtubules (DMTs) in cilia and flagellar axoneme. Forms filamentous polymers in the walls of ciliary and flagellar microtubules.</text>
</comment>
<dbReference type="GO" id="GO:0005930">
    <property type="term" value="C:axoneme"/>
    <property type="evidence" value="ECO:0007669"/>
    <property type="project" value="UniProtKB-SubCell"/>
</dbReference>
<dbReference type="InterPro" id="IPR048256">
    <property type="entry name" value="Tektin-like"/>
</dbReference>
<evidence type="ECO:0000256" key="10">
    <source>
        <dbReference type="RuleBase" id="RU367040"/>
    </source>
</evidence>
<dbReference type="PRINTS" id="PR00511">
    <property type="entry name" value="TEKTIN"/>
</dbReference>
<comment type="caution">
    <text evidence="12">The sequence shown here is derived from an EMBL/GenBank/DDBJ whole genome shotgun (WGS) entry which is preliminary data.</text>
</comment>
<keyword evidence="8 10" id="KW-0966">Cell projection</keyword>
<keyword evidence="4 10" id="KW-0282">Flagellum</keyword>
<dbReference type="AlphaFoldDB" id="A0AAW1VJ93"/>
<evidence type="ECO:0000313" key="12">
    <source>
        <dbReference type="EMBL" id="KAK9892862.1"/>
    </source>
</evidence>
<evidence type="ECO:0000256" key="7">
    <source>
        <dbReference type="ARBA" id="ARBA00023212"/>
    </source>
</evidence>
<keyword evidence="13" id="KW-1185">Reference proteome</keyword>
<keyword evidence="3" id="KW-0963">Cytoplasm</keyword>
<protein>
    <recommendedName>
        <fullName evidence="10">Tektin</fullName>
    </recommendedName>
</protein>
<evidence type="ECO:0000256" key="5">
    <source>
        <dbReference type="ARBA" id="ARBA00023054"/>
    </source>
</evidence>
<dbReference type="EMBL" id="JARQZJ010000140">
    <property type="protein sequence ID" value="KAK9892862.1"/>
    <property type="molecule type" value="Genomic_DNA"/>
</dbReference>
<organism evidence="12 13">
    <name type="scientific">Henosepilachna vigintioctopunctata</name>
    <dbReference type="NCBI Taxonomy" id="420089"/>
    <lineage>
        <taxon>Eukaryota</taxon>
        <taxon>Metazoa</taxon>
        <taxon>Ecdysozoa</taxon>
        <taxon>Arthropoda</taxon>
        <taxon>Hexapoda</taxon>
        <taxon>Insecta</taxon>
        <taxon>Pterygota</taxon>
        <taxon>Neoptera</taxon>
        <taxon>Endopterygota</taxon>
        <taxon>Coleoptera</taxon>
        <taxon>Polyphaga</taxon>
        <taxon>Cucujiformia</taxon>
        <taxon>Coccinelloidea</taxon>
        <taxon>Coccinellidae</taxon>
        <taxon>Epilachninae</taxon>
        <taxon>Epilachnini</taxon>
        <taxon>Henosepilachna</taxon>
    </lineage>
</organism>
<comment type="subcellular location">
    <subcellularLocation>
        <location evidence="10">Cytoplasm</location>
        <location evidence="10">Cytoskeleton</location>
        <location evidence="10">Cilium axoneme</location>
    </subcellularLocation>
    <subcellularLocation>
        <location evidence="1">Cytoplasm</location>
        <location evidence="1">Cytoskeleton</location>
        <location evidence="1">Flagellum axoneme</location>
    </subcellularLocation>
</comment>
<evidence type="ECO:0000256" key="6">
    <source>
        <dbReference type="ARBA" id="ARBA00023069"/>
    </source>
</evidence>
<dbReference type="GO" id="GO:0060271">
    <property type="term" value="P:cilium assembly"/>
    <property type="evidence" value="ECO:0007669"/>
    <property type="project" value="UniProtKB-UniRule"/>
</dbReference>
<evidence type="ECO:0000313" key="13">
    <source>
        <dbReference type="Proteomes" id="UP001431783"/>
    </source>
</evidence>
<accession>A0AAW1VJ93</accession>
<name>A0AAW1VJ93_9CUCU</name>
<dbReference type="GO" id="GO:0005634">
    <property type="term" value="C:nucleus"/>
    <property type="evidence" value="ECO:0007669"/>
    <property type="project" value="TreeGrafter"/>
</dbReference>
<evidence type="ECO:0000256" key="4">
    <source>
        <dbReference type="ARBA" id="ARBA00022846"/>
    </source>
</evidence>
<evidence type="ECO:0000256" key="11">
    <source>
        <dbReference type="SAM" id="Coils"/>
    </source>
</evidence>
<dbReference type="InterPro" id="IPR000435">
    <property type="entry name" value="Tektins"/>
</dbReference>
<dbReference type="Proteomes" id="UP001431783">
    <property type="component" value="Unassembled WGS sequence"/>
</dbReference>
<evidence type="ECO:0000256" key="9">
    <source>
        <dbReference type="ARBA" id="ARBA00045224"/>
    </source>
</evidence>
<dbReference type="GO" id="GO:0060294">
    <property type="term" value="P:cilium movement involved in cell motility"/>
    <property type="evidence" value="ECO:0007669"/>
    <property type="project" value="UniProtKB-UniRule"/>
</dbReference>
<evidence type="ECO:0000256" key="2">
    <source>
        <dbReference type="ARBA" id="ARBA00007209"/>
    </source>
</evidence>
<comment type="similarity">
    <text evidence="2 10">Belongs to the tektin family.</text>
</comment>
<gene>
    <name evidence="12" type="ORF">WA026_022543</name>
</gene>
<dbReference type="Pfam" id="PF03148">
    <property type="entry name" value="Tektin"/>
    <property type="match status" value="1"/>
</dbReference>
<sequence length="413" mass="47884">MSLVGLKNAAIIPGSQPPSRYTLEEWNLCNRATSRCCLTQQLIADQVLAECGRIKDLTEEIVRTNKLETDHKLEEKIKDIEFLCGEIRSQRKEVVLELDNLTTFYERIYDALNNIKEGPEAINAKCLMLREARIGIDLCRDDVERELLKEREVMQQVIRLLTRTAEQANEQVRRLRSTTYLMDRDLEAKENAKKIDNHNLSLRETSMNLSMYHGFTPLDCSNITKEEWELFTEKSISDAAKEINSARQLRCYVDTLLNQACKDLVAQYNLVQEAFKRRIAETKTVKAELETQHAEIVRQVNEMIMNITELEKAISNKEGFMALSHTRLGNRAQRDGAELCRDHVETQLVEETRQIRINTSVLQQSLAEAQATLRYLLKTQIQLETDINIKNNTLQIDEVDCMSMRDTMDYHFY</sequence>